<dbReference type="InterPro" id="IPR000160">
    <property type="entry name" value="GGDEF_dom"/>
</dbReference>
<keyword evidence="3" id="KW-0808">Transferase</keyword>
<dbReference type="PROSITE" id="PS50887">
    <property type="entry name" value="GGDEF"/>
    <property type="match status" value="1"/>
</dbReference>
<evidence type="ECO:0000313" key="3">
    <source>
        <dbReference type="EMBL" id="MFC6659462.1"/>
    </source>
</evidence>
<dbReference type="EMBL" id="JBHSWB010000001">
    <property type="protein sequence ID" value="MFC6659462.1"/>
    <property type="molecule type" value="Genomic_DNA"/>
</dbReference>
<dbReference type="InterPro" id="IPR029787">
    <property type="entry name" value="Nucleotide_cyclase"/>
</dbReference>
<dbReference type="Pfam" id="PF00990">
    <property type="entry name" value="GGDEF"/>
    <property type="match status" value="1"/>
</dbReference>
<evidence type="ECO:0000256" key="1">
    <source>
        <dbReference type="SAM" id="Phobius"/>
    </source>
</evidence>
<dbReference type="CDD" id="cd01949">
    <property type="entry name" value="GGDEF"/>
    <property type="match status" value="1"/>
</dbReference>
<keyword evidence="4" id="KW-1185">Reference proteome</keyword>
<reference evidence="4" key="1">
    <citation type="journal article" date="2019" name="Int. J. Syst. Evol. Microbiol.">
        <title>The Global Catalogue of Microorganisms (GCM) 10K type strain sequencing project: providing services to taxonomists for standard genome sequencing and annotation.</title>
        <authorList>
            <consortium name="The Broad Institute Genomics Platform"/>
            <consortium name="The Broad Institute Genome Sequencing Center for Infectious Disease"/>
            <person name="Wu L."/>
            <person name="Ma J."/>
        </authorList>
    </citation>
    <scope>NUCLEOTIDE SEQUENCE [LARGE SCALE GENOMIC DNA]</scope>
    <source>
        <strain evidence="4">CCUG 63830</strain>
    </source>
</reference>
<dbReference type="InterPro" id="IPR050469">
    <property type="entry name" value="Diguanylate_Cyclase"/>
</dbReference>
<dbReference type="Proteomes" id="UP001596317">
    <property type="component" value="Unassembled WGS sequence"/>
</dbReference>
<dbReference type="InterPro" id="IPR043128">
    <property type="entry name" value="Rev_trsase/Diguanyl_cyclase"/>
</dbReference>
<protein>
    <submittedName>
        <fullName evidence="3">Diguanylate cyclase domain-containing protein</fullName>
        <ecNumber evidence="3">2.7.7.65</ecNumber>
    </submittedName>
</protein>
<dbReference type="InterPro" id="IPR029016">
    <property type="entry name" value="GAF-like_dom_sf"/>
</dbReference>
<feature type="transmembrane region" description="Helical" evidence="1">
    <location>
        <begin position="87"/>
        <end position="108"/>
    </location>
</feature>
<feature type="domain" description="GGDEF" evidence="2">
    <location>
        <begin position="358"/>
        <end position="487"/>
    </location>
</feature>
<keyword evidence="1" id="KW-0812">Transmembrane</keyword>
<feature type="transmembrane region" description="Helical" evidence="1">
    <location>
        <begin position="53"/>
        <end position="75"/>
    </location>
</feature>
<name>A0ABW1ZGI6_9DEIO</name>
<evidence type="ECO:0000313" key="4">
    <source>
        <dbReference type="Proteomes" id="UP001596317"/>
    </source>
</evidence>
<keyword evidence="3" id="KW-0548">Nucleotidyltransferase</keyword>
<evidence type="ECO:0000259" key="2">
    <source>
        <dbReference type="PROSITE" id="PS50887"/>
    </source>
</evidence>
<keyword evidence="1" id="KW-0472">Membrane</keyword>
<dbReference type="Gene3D" id="3.30.70.270">
    <property type="match status" value="1"/>
</dbReference>
<comment type="caution">
    <text evidence="3">The sequence shown here is derived from an EMBL/GenBank/DDBJ whole genome shotgun (WGS) entry which is preliminary data.</text>
</comment>
<dbReference type="InterPro" id="IPR058544">
    <property type="entry name" value="ETR1_N"/>
</dbReference>
<feature type="transmembrane region" description="Helical" evidence="1">
    <location>
        <begin position="120"/>
        <end position="140"/>
    </location>
</feature>
<dbReference type="SMART" id="SM00267">
    <property type="entry name" value="GGDEF"/>
    <property type="match status" value="1"/>
</dbReference>
<dbReference type="NCBIfam" id="TIGR00254">
    <property type="entry name" value="GGDEF"/>
    <property type="match status" value="1"/>
</dbReference>
<dbReference type="PANTHER" id="PTHR45138">
    <property type="entry name" value="REGULATORY COMPONENTS OF SENSORY TRANSDUCTION SYSTEM"/>
    <property type="match status" value="1"/>
</dbReference>
<dbReference type="Pfam" id="PF25487">
    <property type="entry name" value="ETR1_N"/>
    <property type="match status" value="1"/>
</dbReference>
<sequence length="490" mass="53109">MTFARSGWFRILLLLLCGLLLPLLWPGLRANLWSTAGFSAAPHDHWAPALVALHVGSDLLVGLAYTVIAGLLAVTVFRNREHLPFDWVVLAFGLFIVACGLTHVMHVVVRVYPVYWLDAYVRALTAIVSVATAAALPPLIPRVEQALRASAALQRKEQELQRALRVNTTLLGIVQLAQEGRVPLQVAEAVLLTFRDALEVDWLGLAEQDGDVARVRAVWHSPRVAGELGHPAPLARGEGLIWQALDHQRPVYADHSPAHERAHPLYLAAGVSAAAFLPLGRANHAPLVLIAAKVGENRGWAPWEQQLFEAARLAVNVALERQGHLQELEAAALQDVLTGLGNRRAFELDLKAQVARAEPFGLMILDLDGLKLVNDALGHEAGDRLLQLFGRHLCAGMPPEDRCYRLGGDEFAVLLQALPGAEAGLYEQVRALTAGLRTQGFAQTDVSAGVAFFPAEASRAAALLRLADQRMYAMKAQHRQAAGAAPPETT</sequence>
<dbReference type="SUPFAM" id="SSF55073">
    <property type="entry name" value="Nucleotide cyclase"/>
    <property type="match status" value="1"/>
</dbReference>
<proteinExistence type="predicted"/>
<dbReference type="RefSeq" id="WP_263489435.1">
    <property type="nucleotide sequence ID" value="NZ_JAIQXV010000001.1"/>
</dbReference>
<keyword evidence="1" id="KW-1133">Transmembrane helix</keyword>
<dbReference type="SUPFAM" id="SSF55781">
    <property type="entry name" value="GAF domain-like"/>
    <property type="match status" value="1"/>
</dbReference>
<dbReference type="PANTHER" id="PTHR45138:SF9">
    <property type="entry name" value="DIGUANYLATE CYCLASE DGCM-RELATED"/>
    <property type="match status" value="1"/>
</dbReference>
<accession>A0ABW1ZGI6</accession>
<dbReference type="Gene3D" id="3.30.450.40">
    <property type="match status" value="1"/>
</dbReference>
<organism evidence="3 4">
    <name type="scientific">Deinococcus multiflagellatus</name>
    <dbReference type="NCBI Taxonomy" id="1656887"/>
    <lineage>
        <taxon>Bacteria</taxon>
        <taxon>Thermotogati</taxon>
        <taxon>Deinococcota</taxon>
        <taxon>Deinococci</taxon>
        <taxon>Deinococcales</taxon>
        <taxon>Deinococcaceae</taxon>
        <taxon>Deinococcus</taxon>
    </lineage>
</organism>
<dbReference type="GO" id="GO:0052621">
    <property type="term" value="F:diguanylate cyclase activity"/>
    <property type="evidence" value="ECO:0007669"/>
    <property type="project" value="UniProtKB-EC"/>
</dbReference>
<gene>
    <name evidence="3" type="ORF">ACFP90_03045</name>
</gene>
<dbReference type="EC" id="2.7.7.65" evidence="3"/>